<reference evidence="2 3" key="1">
    <citation type="submission" date="2017-05" db="EMBL/GenBank/DDBJ databases">
        <title>Isolation of Rhodococcus sp. S2-17 biodegrading of BP-3.</title>
        <authorList>
            <person name="Lee Y."/>
            <person name="Kim K.H."/>
            <person name="Chun B.H."/>
            <person name="Jung H.S."/>
            <person name="Jeon C.O."/>
        </authorList>
    </citation>
    <scope>NUCLEOTIDE SEQUENCE [LARGE SCALE GENOMIC DNA]</scope>
    <source>
        <strain evidence="2 3">S2-17</strain>
    </source>
</reference>
<dbReference type="KEGG" id="roz:CBI38_15440"/>
<name>A0A2S2BW56_9NOCA</name>
<feature type="region of interest" description="Disordered" evidence="1">
    <location>
        <begin position="1"/>
        <end position="72"/>
    </location>
</feature>
<evidence type="ECO:0000313" key="2">
    <source>
        <dbReference type="EMBL" id="AWK72748.1"/>
    </source>
</evidence>
<dbReference type="OrthoDB" id="581621at2"/>
<gene>
    <name evidence="2" type="ORF">CBI38_15440</name>
</gene>
<organism evidence="2 3">
    <name type="scientific">Rhodococcus oxybenzonivorans</name>
    <dbReference type="NCBI Taxonomy" id="1990687"/>
    <lineage>
        <taxon>Bacteria</taxon>
        <taxon>Bacillati</taxon>
        <taxon>Actinomycetota</taxon>
        <taxon>Actinomycetes</taxon>
        <taxon>Mycobacteriales</taxon>
        <taxon>Nocardiaceae</taxon>
        <taxon>Rhodococcus</taxon>
    </lineage>
</organism>
<dbReference type="RefSeq" id="WP_109330123.1">
    <property type="nucleotide sequence ID" value="NZ_CP021354.1"/>
</dbReference>
<evidence type="ECO:0000313" key="3">
    <source>
        <dbReference type="Proteomes" id="UP000245711"/>
    </source>
</evidence>
<feature type="compositionally biased region" description="Basic and acidic residues" evidence="1">
    <location>
        <begin position="58"/>
        <end position="72"/>
    </location>
</feature>
<proteinExistence type="predicted"/>
<dbReference type="EMBL" id="CP021354">
    <property type="protein sequence ID" value="AWK72748.1"/>
    <property type="molecule type" value="Genomic_DNA"/>
</dbReference>
<protein>
    <submittedName>
        <fullName evidence="2">Uncharacterized protein</fullName>
    </submittedName>
</protein>
<evidence type="ECO:0000256" key="1">
    <source>
        <dbReference type="SAM" id="MobiDB-lite"/>
    </source>
</evidence>
<keyword evidence="3" id="KW-1185">Reference proteome</keyword>
<dbReference type="AlphaFoldDB" id="A0A2S2BW56"/>
<dbReference type="Proteomes" id="UP000245711">
    <property type="component" value="Chromosome"/>
</dbReference>
<sequence>MTTSSFCRNGLRRTTRRGASLGDRLHSGALSGRGDAFRTPKSLPRSDAACDLWQTGPQDEHDGIFGRLRPAD</sequence>
<accession>A0A2S2BW56</accession>